<dbReference type="RefSeq" id="WP_277734122.1">
    <property type="nucleotide sequence ID" value="NZ_CP120733.1"/>
</dbReference>
<sequence length="572" mass="67786">MEDIKIVYNRKLVFYIILSTLVISWICLGIISPIFILGAVYFIFFYKNPIKLDWIKKSLIVFDLQKKGIKLYSYEKEIPWDDIDTYYIKFDFFRYYLCIKLRKDIVMAEEKNLFYEKLQQSNILNETHEGDKIIEYPYNFIESSTDDLKSKIEMFLKEYSTYYLEKSQDRLEINKSTFQTLCVGLGSLLFINILANNGTFFLISCFISIPIIFNFFKKIEHTSYLILTKKGFEFPEANFKLDWNVIKLIEVQKGTRDTSGALIIWFNDIQTFINENPKFFSRINDALDYDEEKLKKTGRFKVKCSETAVGEDALREEFQKYIDKYGQVIIQSEDIQKHNKQEERYKIIYAEKNLNNEIENLTNETQNKQSTKLEKEEIKDNTIINIIDEKKEILSENKTTVGALPNLALECNLELQKLVRIQFKSQCTFDQMILLKEEGEYCLAVRVEGLRLDGYCIFLKNQIKTLSYCPDFYNELLQKEYYFKLNTVHYIDLEKWETIFNTYQVKNHFVEIKTVNENYKGKLKEISEEKMVLNAFEIKDKGDFKSVSIDLKSITLSSFETSELMLLEKYSS</sequence>
<keyword evidence="2" id="KW-0812">Transmembrane</keyword>
<name>A0ABY8EG23_9FIRM</name>
<feature type="coiled-coil region" evidence="1">
    <location>
        <begin position="351"/>
        <end position="381"/>
    </location>
</feature>
<gene>
    <name evidence="3" type="ORF">P4S50_07450</name>
</gene>
<organism evidence="3 4">
    <name type="scientific">Tepidibacter hydrothermalis</name>
    <dbReference type="NCBI Taxonomy" id="3036126"/>
    <lineage>
        <taxon>Bacteria</taxon>
        <taxon>Bacillati</taxon>
        <taxon>Bacillota</taxon>
        <taxon>Clostridia</taxon>
        <taxon>Peptostreptococcales</taxon>
        <taxon>Peptostreptococcaceae</taxon>
        <taxon>Tepidibacter</taxon>
    </lineage>
</organism>
<evidence type="ECO:0000313" key="4">
    <source>
        <dbReference type="Proteomes" id="UP001222800"/>
    </source>
</evidence>
<keyword evidence="4" id="KW-1185">Reference proteome</keyword>
<feature type="transmembrane region" description="Helical" evidence="2">
    <location>
        <begin position="12"/>
        <end position="45"/>
    </location>
</feature>
<evidence type="ECO:0000313" key="3">
    <source>
        <dbReference type="EMBL" id="WFD11903.1"/>
    </source>
</evidence>
<keyword evidence="2" id="KW-1133">Transmembrane helix</keyword>
<accession>A0ABY8EG23</accession>
<evidence type="ECO:0000256" key="1">
    <source>
        <dbReference type="SAM" id="Coils"/>
    </source>
</evidence>
<dbReference type="EMBL" id="CP120733">
    <property type="protein sequence ID" value="WFD11903.1"/>
    <property type="molecule type" value="Genomic_DNA"/>
</dbReference>
<evidence type="ECO:0000256" key="2">
    <source>
        <dbReference type="SAM" id="Phobius"/>
    </source>
</evidence>
<proteinExistence type="predicted"/>
<keyword evidence="2" id="KW-0472">Membrane</keyword>
<reference evidence="3 4" key="1">
    <citation type="submission" date="2023-03" db="EMBL/GenBank/DDBJ databases">
        <title>Complete genome sequence of Tepidibacter sp. SWIR-1, isolated from a deep-sea hydrothermal vent.</title>
        <authorList>
            <person name="Li X."/>
        </authorList>
    </citation>
    <scope>NUCLEOTIDE SEQUENCE [LARGE SCALE GENOMIC DNA]</scope>
    <source>
        <strain evidence="3 4">SWIR-1</strain>
    </source>
</reference>
<keyword evidence="1" id="KW-0175">Coiled coil</keyword>
<dbReference type="Proteomes" id="UP001222800">
    <property type="component" value="Chromosome"/>
</dbReference>
<protein>
    <submittedName>
        <fullName evidence="3">Uncharacterized protein</fullName>
    </submittedName>
</protein>